<sequence length="58" mass="6790">MPEMALQLPFLTVMNRLFYCVPPALYAHLMDILEDEELGRIIDERANERVIEVNIDDL</sequence>
<evidence type="ECO:0000313" key="1">
    <source>
        <dbReference type="EMBL" id="VEB59536.1"/>
    </source>
</evidence>
<gene>
    <name evidence="1" type="ORF">NCTC6754_05972</name>
</gene>
<reference evidence="1 2" key="1">
    <citation type="submission" date="2018-12" db="EMBL/GenBank/DDBJ databases">
        <authorList>
            <consortium name="Pathogen Informatics"/>
        </authorList>
    </citation>
    <scope>NUCLEOTIDE SEQUENCE [LARGE SCALE GENOMIC DNA]</scope>
    <source>
        <strain evidence="1 2">NCTC6754</strain>
    </source>
</reference>
<dbReference type="AlphaFoldDB" id="A0A447U384"/>
<proteinExistence type="predicted"/>
<dbReference type="EMBL" id="LR134190">
    <property type="protein sequence ID" value="VEB59536.1"/>
    <property type="molecule type" value="Genomic_DNA"/>
</dbReference>
<organism evidence="1 2">
    <name type="scientific">Salmonella enterica I</name>
    <dbReference type="NCBI Taxonomy" id="59201"/>
    <lineage>
        <taxon>Bacteria</taxon>
        <taxon>Pseudomonadati</taxon>
        <taxon>Pseudomonadota</taxon>
        <taxon>Gammaproteobacteria</taxon>
        <taxon>Enterobacterales</taxon>
        <taxon>Enterobacteriaceae</taxon>
        <taxon>Salmonella</taxon>
    </lineage>
</organism>
<name>A0A447U384_SALET</name>
<dbReference type="Proteomes" id="UP000269208">
    <property type="component" value="Chromosome"/>
</dbReference>
<protein>
    <submittedName>
        <fullName evidence="1">Plasmid stabilization protein</fullName>
    </submittedName>
</protein>
<evidence type="ECO:0000313" key="2">
    <source>
        <dbReference type="Proteomes" id="UP000269208"/>
    </source>
</evidence>
<accession>A0A447U384</accession>